<keyword evidence="4" id="KW-0804">Transcription</keyword>
<proteinExistence type="predicted"/>
<evidence type="ECO:0000259" key="7">
    <source>
        <dbReference type="PROSITE" id="PS51754"/>
    </source>
</evidence>
<keyword evidence="9" id="KW-1185">Reference proteome</keyword>
<feature type="compositionally biased region" description="Polar residues" evidence="6">
    <location>
        <begin position="36"/>
        <end position="49"/>
    </location>
</feature>
<accession>A0AAW1ND13</accession>
<dbReference type="InterPro" id="IPR006458">
    <property type="entry name" value="Ovate_C"/>
</dbReference>
<gene>
    <name evidence="8" type="ORF">RND81_01G068200</name>
</gene>
<feature type="region of interest" description="Disordered" evidence="6">
    <location>
        <begin position="28"/>
        <end position="62"/>
    </location>
</feature>
<comment type="caution">
    <text evidence="8">The sequence shown here is derived from an EMBL/GenBank/DDBJ whole genome shotgun (WGS) entry which is preliminary data.</text>
</comment>
<dbReference type="PANTHER" id="PTHR34042:SF1">
    <property type="entry name" value="TRANSCRIPTION REPRESSOR OFP17"/>
    <property type="match status" value="1"/>
</dbReference>
<keyword evidence="2" id="KW-0678">Repressor</keyword>
<evidence type="ECO:0000256" key="4">
    <source>
        <dbReference type="ARBA" id="ARBA00023163"/>
    </source>
</evidence>
<reference evidence="8" key="1">
    <citation type="submission" date="2024-03" db="EMBL/GenBank/DDBJ databases">
        <title>WGS assembly of Saponaria officinalis var. Norfolk2.</title>
        <authorList>
            <person name="Jenkins J."/>
            <person name="Shu S."/>
            <person name="Grimwood J."/>
            <person name="Barry K."/>
            <person name="Goodstein D."/>
            <person name="Schmutz J."/>
            <person name="Leebens-Mack J."/>
            <person name="Osbourn A."/>
        </authorList>
    </citation>
    <scope>NUCLEOTIDE SEQUENCE [LARGE SCALE GENOMIC DNA]</scope>
    <source>
        <strain evidence="8">JIC</strain>
    </source>
</reference>
<keyword evidence="5" id="KW-0539">Nucleus</keyword>
<dbReference type="EMBL" id="JBDFQZ010000001">
    <property type="protein sequence ID" value="KAK9756032.1"/>
    <property type="molecule type" value="Genomic_DNA"/>
</dbReference>
<evidence type="ECO:0000313" key="8">
    <source>
        <dbReference type="EMBL" id="KAK9756032.1"/>
    </source>
</evidence>
<name>A0AAW1ND13_SAPOF</name>
<dbReference type="PANTHER" id="PTHR34042">
    <property type="entry name" value="TRANSCRIPTION REPRESSOR OFP17"/>
    <property type="match status" value="1"/>
</dbReference>
<feature type="domain" description="OVATE" evidence="7">
    <location>
        <begin position="125"/>
        <end position="185"/>
    </location>
</feature>
<evidence type="ECO:0000256" key="6">
    <source>
        <dbReference type="SAM" id="MobiDB-lite"/>
    </source>
</evidence>
<evidence type="ECO:0000256" key="2">
    <source>
        <dbReference type="ARBA" id="ARBA00022491"/>
    </source>
</evidence>
<dbReference type="AlphaFoldDB" id="A0AAW1ND13"/>
<comment type="subcellular location">
    <subcellularLocation>
        <location evidence="1">Nucleus</location>
    </subcellularLocation>
</comment>
<protein>
    <recommendedName>
        <fullName evidence="7">OVATE domain-containing protein</fullName>
    </recommendedName>
</protein>
<evidence type="ECO:0000313" key="9">
    <source>
        <dbReference type="Proteomes" id="UP001443914"/>
    </source>
</evidence>
<evidence type="ECO:0000256" key="5">
    <source>
        <dbReference type="ARBA" id="ARBA00023242"/>
    </source>
</evidence>
<dbReference type="InterPro" id="IPR044686">
    <property type="entry name" value="OFP17"/>
</dbReference>
<evidence type="ECO:0000256" key="3">
    <source>
        <dbReference type="ARBA" id="ARBA00023015"/>
    </source>
</evidence>
<keyword evidence="3" id="KW-0805">Transcription regulation</keyword>
<dbReference type="Proteomes" id="UP001443914">
    <property type="component" value="Unassembled WGS sequence"/>
</dbReference>
<evidence type="ECO:0000256" key="1">
    <source>
        <dbReference type="ARBA" id="ARBA00004123"/>
    </source>
</evidence>
<dbReference type="PROSITE" id="PS51754">
    <property type="entry name" value="OVATE"/>
    <property type="match status" value="1"/>
</dbReference>
<dbReference type="GO" id="GO:0005634">
    <property type="term" value="C:nucleus"/>
    <property type="evidence" value="ECO:0007669"/>
    <property type="project" value="UniProtKB-SubCell"/>
</dbReference>
<dbReference type="GO" id="GO:0045892">
    <property type="term" value="P:negative regulation of DNA-templated transcription"/>
    <property type="evidence" value="ECO:0007669"/>
    <property type="project" value="InterPro"/>
</dbReference>
<sequence>MKSMFSFKTKSISLKSLSFPQCRPKSKFRLTKRRSAVSSKAQTTLNSRSCPKKRSESTENPVPVSKVRIAELLTVLFSLRKLPKEVDTDDSSDQVVMSDNAASVGVGVEPVVSPTAPKEDDGGEVVDEVEDLCRSFESCLVEMIVGEGKLTELVDVEELLYCWKNLKSPIFVDLVCRFYEDVCKDLFSPSVEDGSRVMSDGLLTSTF</sequence>
<organism evidence="8 9">
    <name type="scientific">Saponaria officinalis</name>
    <name type="common">Common soapwort</name>
    <name type="synonym">Lychnis saponaria</name>
    <dbReference type="NCBI Taxonomy" id="3572"/>
    <lineage>
        <taxon>Eukaryota</taxon>
        <taxon>Viridiplantae</taxon>
        <taxon>Streptophyta</taxon>
        <taxon>Embryophyta</taxon>
        <taxon>Tracheophyta</taxon>
        <taxon>Spermatophyta</taxon>
        <taxon>Magnoliopsida</taxon>
        <taxon>eudicotyledons</taxon>
        <taxon>Gunneridae</taxon>
        <taxon>Pentapetalae</taxon>
        <taxon>Caryophyllales</taxon>
        <taxon>Caryophyllaceae</taxon>
        <taxon>Caryophylleae</taxon>
        <taxon>Saponaria</taxon>
    </lineage>
</organism>